<dbReference type="InterPro" id="IPR032307">
    <property type="entry name" value="PepSY_TM-like_2"/>
</dbReference>
<dbReference type="PANTHER" id="PTHR40115:SF1">
    <property type="entry name" value="INNER MEMBRANE PROTEIN WITH PEPSY TM HELIX"/>
    <property type="match status" value="1"/>
</dbReference>
<keyword evidence="3" id="KW-1185">Reference proteome</keyword>
<proteinExistence type="predicted"/>
<evidence type="ECO:0000313" key="2">
    <source>
        <dbReference type="EMBL" id="MFC3195863.1"/>
    </source>
</evidence>
<reference evidence="3" key="1">
    <citation type="journal article" date="2019" name="Int. J. Syst. Evol. Microbiol.">
        <title>The Global Catalogue of Microorganisms (GCM) 10K type strain sequencing project: providing services to taxonomists for standard genome sequencing and annotation.</title>
        <authorList>
            <consortium name="The Broad Institute Genomics Platform"/>
            <consortium name="The Broad Institute Genome Sequencing Center for Infectious Disease"/>
            <person name="Wu L."/>
            <person name="Ma J."/>
        </authorList>
    </citation>
    <scope>NUCLEOTIDE SEQUENCE [LARGE SCALE GENOMIC DNA]</scope>
    <source>
        <strain evidence="3">KCTC 42953</strain>
    </source>
</reference>
<feature type="transmembrane region" description="Helical" evidence="1">
    <location>
        <begin position="12"/>
        <end position="34"/>
    </location>
</feature>
<dbReference type="Pfam" id="PF16357">
    <property type="entry name" value="PepSY_TM_like_2"/>
    <property type="match status" value="1"/>
</dbReference>
<dbReference type="Proteomes" id="UP001595533">
    <property type="component" value="Unassembled WGS sequence"/>
</dbReference>
<feature type="transmembrane region" description="Helical" evidence="1">
    <location>
        <begin position="147"/>
        <end position="169"/>
    </location>
</feature>
<dbReference type="RefSeq" id="WP_232781903.1">
    <property type="nucleotide sequence ID" value="NZ_JBHRTS010000010.1"/>
</dbReference>
<gene>
    <name evidence="2" type="ORF">ACFODZ_16535</name>
</gene>
<comment type="caution">
    <text evidence="2">The sequence shown here is derived from an EMBL/GenBank/DDBJ whole genome shotgun (WGS) entry which is preliminary data.</text>
</comment>
<dbReference type="EMBL" id="JBHRTS010000010">
    <property type="protein sequence ID" value="MFC3195863.1"/>
    <property type="molecule type" value="Genomic_DNA"/>
</dbReference>
<organism evidence="2 3">
    <name type="scientific">Marinicella sediminis</name>
    <dbReference type="NCBI Taxonomy" id="1792834"/>
    <lineage>
        <taxon>Bacteria</taxon>
        <taxon>Pseudomonadati</taxon>
        <taxon>Pseudomonadota</taxon>
        <taxon>Gammaproteobacteria</taxon>
        <taxon>Lysobacterales</taxon>
        <taxon>Marinicellaceae</taxon>
        <taxon>Marinicella</taxon>
    </lineage>
</organism>
<dbReference type="PANTHER" id="PTHR40115">
    <property type="entry name" value="INNER MEMBRANE PROTEIN WITH PEPSY TM HELIX"/>
    <property type="match status" value="1"/>
</dbReference>
<protein>
    <submittedName>
        <fullName evidence="2">PepSY-associated TM helix domain-containing protein</fullName>
    </submittedName>
</protein>
<evidence type="ECO:0000256" key="1">
    <source>
        <dbReference type="SAM" id="Phobius"/>
    </source>
</evidence>
<keyword evidence="1" id="KW-0812">Transmembrane</keyword>
<accession>A0ABV7JHZ4</accession>
<evidence type="ECO:0000313" key="3">
    <source>
        <dbReference type="Proteomes" id="UP001595533"/>
    </source>
</evidence>
<name>A0ABV7JHZ4_9GAMM</name>
<feature type="transmembrane region" description="Helical" evidence="1">
    <location>
        <begin position="181"/>
        <end position="198"/>
    </location>
</feature>
<keyword evidence="1" id="KW-0472">Membrane</keyword>
<keyword evidence="1" id="KW-1133">Transmembrane helix</keyword>
<sequence>MKNHLKKQMHTWHWISSAVCLICMMLFAITGITLNHAEYFDASPEVTEHEGELPPELLNALNTRKPQPRLPEDIINWIKSQWSVDTELLLSDAEWNAYEIYVQKTIPGGDQWLSVDLETGQVSHMHTDRGWISWLNDLHKGRNTHTVWIWFLDVFSVATLIFCITGLVLLQIHSKRRPMTWYFTFAGVLVPGLLIAVFF</sequence>